<organism evidence="1 2">
    <name type="scientific">Coprinellus micaceus</name>
    <name type="common">Glistening ink-cap mushroom</name>
    <name type="synonym">Coprinus micaceus</name>
    <dbReference type="NCBI Taxonomy" id="71717"/>
    <lineage>
        <taxon>Eukaryota</taxon>
        <taxon>Fungi</taxon>
        <taxon>Dikarya</taxon>
        <taxon>Basidiomycota</taxon>
        <taxon>Agaricomycotina</taxon>
        <taxon>Agaricomycetes</taxon>
        <taxon>Agaricomycetidae</taxon>
        <taxon>Agaricales</taxon>
        <taxon>Agaricineae</taxon>
        <taxon>Psathyrellaceae</taxon>
        <taxon>Coprinellus</taxon>
    </lineage>
</organism>
<accession>A0A4Y7T161</accession>
<keyword evidence="2" id="KW-1185">Reference proteome</keyword>
<gene>
    <name evidence="1" type="ORF">FA13DRAFT_841081</name>
</gene>
<dbReference type="Proteomes" id="UP000298030">
    <property type="component" value="Unassembled WGS sequence"/>
</dbReference>
<comment type="caution">
    <text evidence="1">The sequence shown here is derived from an EMBL/GenBank/DDBJ whole genome shotgun (WGS) entry which is preliminary data.</text>
</comment>
<evidence type="ECO:0000313" key="2">
    <source>
        <dbReference type="Proteomes" id="UP000298030"/>
    </source>
</evidence>
<dbReference type="AlphaFoldDB" id="A0A4Y7T161"/>
<name>A0A4Y7T161_COPMI</name>
<dbReference type="EMBL" id="QPFP01000036">
    <property type="protein sequence ID" value="TEB27885.1"/>
    <property type="molecule type" value="Genomic_DNA"/>
</dbReference>
<sequence length="189" mass="21819">MFCVVESAGETDGGWLERLRGYYRPNGSQWPPLQMYDYALESWTFHLAAAVSESADDVKSLLDFLQERHLPSKNLFSACKYRVRKETLDSNVEAAARVVYTKFPHLLALHLGSEIAQGSYFINTIEGLTVIDMLKVFWQMRLEDERHSWHLQEVVEVYTGDEYSFEISAKRAEDEPGALWIETRWCSIA</sequence>
<protein>
    <submittedName>
        <fullName evidence="1">Uncharacterized protein</fullName>
    </submittedName>
</protein>
<reference evidence="1 2" key="1">
    <citation type="journal article" date="2019" name="Nat. Ecol. Evol.">
        <title>Megaphylogeny resolves global patterns of mushroom evolution.</title>
        <authorList>
            <person name="Varga T."/>
            <person name="Krizsan K."/>
            <person name="Foldi C."/>
            <person name="Dima B."/>
            <person name="Sanchez-Garcia M."/>
            <person name="Sanchez-Ramirez S."/>
            <person name="Szollosi G.J."/>
            <person name="Szarkandi J.G."/>
            <person name="Papp V."/>
            <person name="Albert L."/>
            <person name="Andreopoulos W."/>
            <person name="Angelini C."/>
            <person name="Antonin V."/>
            <person name="Barry K.W."/>
            <person name="Bougher N.L."/>
            <person name="Buchanan P."/>
            <person name="Buyck B."/>
            <person name="Bense V."/>
            <person name="Catcheside P."/>
            <person name="Chovatia M."/>
            <person name="Cooper J."/>
            <person name="Damon W."/>
            <person name="Desjardin D."/>
            <person name="Finy P."/>
            <person name="Geml J."/>
            <person name="Haridas S."/>
            <person name="Hughes K."/>
            <person name="Justo A."/>
            <person name="Karasinski D."/>
            <person name="Kautmanova I."/>
            <person name="Kiss B."/>
            <person name="Kocsube S."/>
            <person name="Kotiranta H."/>
            <person name="LaButti K.M."/>
            <person name="Lechner B.E."/>
            <person name="Liimatainen K."/>
            <person name="Lipzen A."/>
            <person name="Lukacs Z."/>
            <person name="Mihaltcheva S."/>
            <person name="Morgado L.N."/>
            <person name="Niskanen T."/>
            <person name="Noordeloos M.E."/>
            <person name="Ohm R.A."/>
            <person name="Ortiz-Santana B."/>
            <person name="Ovrebo C."/>
            <person name="Racz N."/>
            <person name="Riley R."/>
            <person name="Savchenko A."/>
            <person name="Shiryaev A."/>
            <person name="Soop K."/>
            <person name="Spirin V."/>
            <person name="Szebenyi C."/>
            <person name="Tomsovsky M."/>
            <person name="Tulloss R.E."/>
            <person name="Uehling J."/>
            <person name="Grigoriev I.V."/>
            <person name="Vagvolgyi C."/>
            <person name="Papp T."/>
            <person name="Martin F.M."/>
            <person name="Miettinen O."/>
            <person name="Hibbett D.S."/>
            <person name="Nagy L.G."/>
        </authorList>
    </citation>
    <scope>NUCLEOTIDE SEQUENCE [LARGE SCALE GENOMIC DNA]</scope>
    <source>
        <strain evidence="1 2">FP101781</strain>
    </source>
</reference>
<proteinExistence type="predicted"/>
<evidence type="ECO:0000313" key="1">
    <source>
        <dbReference type="EMBL" id="TEB27885.1"/>
    </source>
</evidence>